<reference evidence="1" key="1">
    <citation type="submission" date="2020-06" db="EMBL/GenBank/DDBJ databases">
        <title>Draft genome of Bugula neritina, a colonial animal packing powerful symbionts and potential medicines.</title>
        <authorList>
            <person name="Rayko M."/>
        </authorList>
    </citation>
    <scope>NUCLEOTIDE SEQUENCE [LARGE SCALE GENOMIC DNA]</scope>
    <source>
        <strain evidence="1">Kwan_BN1</strain>
    </source>
</reference>
<dbReference type="AlphaFoldDB" id="A0A7J7KIS9"/>
<comment type="caution">
    <text evidence="1">The sequence shown here is derived from an EMBL/GenBank/DDBJ whole genome shotgun (WGS) entry which is preliminary data.</text>
</comment>
<gene>
    <name evidence="1" type="ORF">EB796_003887</name>
</gene>
<accession>A0A7J7KIS9</accession>
<name>A0A7J7KIS9_BUGNE</name>
<dbReference type="Proteomes" id="UP000593567">
    <property type="component" value="Unassembled WGS sequence"/>
</dbReference>
<proteinExistence type="predicted"/>
<keyword evidence="2" id="KW-1185">Reference proteome</keyword>
<evidence type="ECO:0000313" key="1">
    <source>
        <dbReference type="EMBL" id="KAF6037804.1"/>
    </source>
</evidence>
<dbReference type="EMBL" id="VXIV02000515">
    <property type="protein sequence ID" value="KAF6037804.1"/>
    <property type="molecule type" value="Genomic_DNA"/>
</dbReference>
<protein>
    <submittedName>
        <fullName evidence="1">Uncharacterized protein</fullName>
    </submittedName>
</protein>
<evidence type="ECO:0000313" key="2">
    <source>
        <dbReference type="Proteomes" id="UP000593567"/>
    </source>
</evidence>
<organism evidence="1 2">
    <name type="scientific">Bugula neritina</name>
    <name type="common">Brown bryozoan</name>
    <name type="synonym">Sertularia neritina</name>
    <dbReference type="NCBI Taxonomy" id="10212"/>
    <lineage>
        <taxon>Eukaryota</taxon>
        <taxon>Metazoa</taxon>
        <taxon>Spiralia</taxon>
        <taxon>Lophotrochozoa</taxon>
        <taxon>Bryozoa</taxon>
        <taxon>Gymnolaemata</taxon>
        <taxon>Cheilostomatida</taxon>
        <taxon>Flustrina</taxon>
        <taxon>Buguloidea</taxon>
        <taxon>Bugulidae</taxon>
        <taxon>Bugula</taxon>
    </lineage>
</organism>
<sequence>MQPKISLNKLTNRNVTGSYVRSFTHLESSYHMSCLIFSVVRRVFGSVASVVVSPVVGFVTVVTPVVAVVSPVARWPVASVAVVVVVGSSDKGEADSQ</sequence>